<dbReference type="PANTHER" id="PTHR36214">
    <property type="match status" value="1"/>
</dbReference>
<proteinExistence type="predicted"/>
<dbReference type="Gene3D" id="1.10.15.40">
    <property type="entry name" value="Electron transport complex subunit B, putative Fe-S cluster"/>
    <property type="match status" value="1"/>
</dbReference>
<gene>
    <name evidence="7" type="ORF">IBLFYP30_02491</name>
    <name evidence="6" type="ORF">LIP50_05845</name>
</gene>
<dbReference type="AlphaFoldDB" id="A0A6N3EBS8"/>
<dbReference type="InterPro" id="IPR007202">
    <property type="entry name" value="4Fe-4S_dom"/>
</dbReference>
<dbReference type="Pfam" id="PF04060">
    <property type="entry name" value="FeS"/>
    <property type="match status" value="1"/>
</dbReference>
<dbReference type="InterPro" id="IPR051069">
    <property type="entry name" value="ACDS_complex_subunit"/>
</dbReference>
<accession>A0A6N3EBS8</accession>
<dbReference type="PROSITE" id="PS51656">
    <property type="entry name" value="4FE4S"/>
    <property type="match status" value="1"/>
</dbReference>
<protein>
    <submittedName>
        <fullName evidence="7">Acetyl-CoA decarbonylase/synthase complex subunit gamma</fullName>
    </submittedName>
</protein>
<evidence type="ECO:0000256" key="3">
    <source>
        <dbReference type="ARBA" id="ARBA00023004"/>
    </source>
</evidence>
<organism evidence="7">
    <name type="scientific">Intestinibacter bartlettii</name>
    <dbReference type="NCBI Taxonomy" id="261299"/>
    <lineage>
        <taxon>Bacteria</taxon>
        <taxon>Bacillati</taxon>
        <taxon>Bacillota</taxon>
        <taxon>Clostridia</taxon>
        <taxon>Peptostreptococcales</taxon>
        <taxon>Peptostreptococcaceae</taxon>
        <taxon>Intestinibacter</taxon>
    </lineage>
</organism>
<name>A0A6N3EBS8_9FIRM</name>
<dbReference type="EMBL" id="JAJBMB010000004">
    <property type="protein sequence ID" value="MCB5445725.1"/>
    <property type="molecule type" value="Genomic_DNA"/>
</dbReference>
<sequence length="177" mass="20423">MFLEEINLNFIQPCTTDSKRIRIIATPSRDVSELFPYLNTYLKTAIYNKKGQTLTYNYGPKIIVITKDDIKVSKLLNETDAFETLDYIKDFINDCYDKKDSIKPSDEKRNLPSPFDVYEILPRLNCGKCGESTCMAFAAKLVQGKYKPNMCSQVRAEGHESMREELENIYLTLGYEL</sequence>
<evidence type="ECO:0000256" key="2">
    <source>
        <dbReference type="ARBA" id="ARBA00022723"/>
    </source>
</evidence>
<dbReference type="GO" id="GO:0046872">
    <property type="term" value="F:metal ion binding"/>
    <property type="evidence" value="ECO:0007669"/>
    <property type="project" value="UniProtKB-KW"/>
</dbReference>
<evidence type="ECO:0000256" key="1">
    <source>
        <dbReference type="ARBA" id="ARBA00022485"/>
    </source>
</evidence>
<dbReference type="GO" id="GO:0051539">
    <property type="term" value="F:4 iron, 4 sulfur cluster binding"/>
    <property type="evidence" value="ECO:0007669"/>
    <property type="project" value="UniProtKB-KW"/>
</dbReference>
<dbReference type="Proteomes" id="UP001299409">
    <property type="component" value="Unassembled WGS sequence"/>
</dbReference>
<keyword evidence="4" id="KW-0411">Iron-sulfur</keyword>
<reference evidence="7" key="1">
    <citation type="submission" date="2019-11" db="EMBL/GenBank/DDBJ databases">
        <authorList>
            <person name="Feng L."/>
        </authorList>
    </citation>
    <scope>NUCLEOTIDE SEQUENCE</scope>
    <source>
        <strain evidence="7">IbartlettiiLFYP30</strain>
    </source>
</reference>
<reference evidence="6 8" key="2">
    <citation type="submission" date="2021-10" db="EMBL/GenBank/DDBJ databases">
        <title>Collection of gut derived symbiotic bacterial strains cultured from healthy donors.</title>
        <authorList>
            <person name="Lin H."/>
            <person name="Littmann E."/>
            <person name="Claire K."/>
            <person name="Pamer E."/>
        </authorList>
    </citation>
    <scope>NUCLEOTIDE SEQUENCE [LARGE SCALE GENOMIC DNA]</scope>
    <source>
        <strain evidence="6 8">MSK.17.68</strain>
    </source>
</reference>
<keyword evidence="3" id="KW-0408">Iron</keyword>
<evidence type="ECO:0000313" key="8">
    <source>
        <dbReference type="Proteomes" id="UP001299409"/>
    </source>
</evidence>
<evidence type="ECO:0000313" key="6">
    <source>
        <dbReference type="EMBL" id="MCB5445725.1"/>
    </source>
</evidence>
<evidence type="ECO:0000256" key="4">
    <source>
        <dbReference type="ARBA" id="ARBA00023014"/>
    </source>
</evidence>
<dbReference type="EMBL" id="CACRUE010000033">
    <property type="protein sequence ID" value="VYU37019.1"/>
    <property type="molecule type" value="Genomic_DNA"/>
</dbReference>
<feature type="domain" description="4Fe-4S" evidence="5">
    <location>
        <begin position="107"/>
        <end position="172"/>
    </location>
</feature>
<keyword evidence="1" id="KW-0004">4Fe-4S</keyword>
<dbReference type="RefSeq" id="WP_024037842.1">
    <property type="nucleotide sequence ID" value="NZ_BAABXU010000001.1"/>
</dbReference>
<dbReference type="PANTHER" id="PTHR36214:SF3">
    <property type="entry name" value="ACETYL-COA DECARBONYLASE_SYNTHASE COMPLEX SUBUNIT GAMMA"/>
    <property type="match status" value="1"/>
</dbReference>
<keyword evidence="2" id="KW-0479">Metal-binding</keyword>
<evidence type="ECO:0000259" key="5">
    <source>
        <dbReference type="PROSITE" id="PS51656"/>
    </source>
</evidence>
<evidence type="ECO:0000313" key="7">
    <source>
        <dbReference type="EMBL" id="VYU37019.1"/>
    </source>
</evidence>
<keyword evidence="8" id="KW-1185">Reference proteome</keyword>